<evidence type="ECO:0000256" key="8">
    <source>
        <dbReference type="ARBA" id="ARBA00066472"/>
    </source>
</evidence>
<name>A0A9W5Y746_9FIRM</name>
<dbReference type="PANTHER" id="PTHR43434">
    <property type="entry name" value="PHOSPHOGLYCOLATE PHOSPHATASE"/>
    <property type="match status" value="1"/>
</dbReference>
<dbReference type="HAMAP" id="MF_01375">
    <property type="entry name" value="PhnX"/>
    <property type="match status" value="1"/>
</dbReference>
<keyword evidence="3 9" id="KW-0378">Hydrolase</keyword>
<dbReference type="Gene3D" id="3.40.50.1000">
    <property type="entry name" value="HAD superfamily/HAD-like"/>
    <property type="match status" value="1"/>
</dbReference>
<comment type="catalytic activity">
    <reaction evidence="6 9">
        <text>phosphonoacetaldehyde + H2O = acetaldehyde + phosphate + H(+)</text>
        <dbReference type="Rhea" id="RHEA:18905"/>
        <dbReference type="ChEBI" id="CHEBI:15343"/>
        <dbReference type="ChEBI" id="CHEBI:15377"/>
        <dbReference type="ChEBI" id="CHEBI:15378"/>
        <dbReference type="ChEBI" id="CHEBI:43474"/>
        <dbReference type="ChEBI" id="CHEBI:58383"/>
        <dbReference type="EC" id="3.11.1.1"/>
    </reaction>
</comment>
<feature type="active site" description="Schiff-base intermediate with substrate" evidence="9">
    <location>
        <position position="52"/>
    </location>
</feature>
<keyword evidence="5 9" id="KW-0704">Schiff base</keyword>
<dbReference type="GO" id="GO:0050194">
    <property type="term" value="F:phosphonoacetaldehyde hydrolase activity"/>
    <property type="evidence" value="ECO:0007669"/>
    <property type="project" value="UniProtKB-UniRule"/>
</dbReference>
<comment type="caution">
    <text evidence="10">The sequence shown here is derived from an EMBL/GenBank/DDBJ whole genome shotgun (WGS) entry which is preliminary data.</text>
</comment>
<evidence type="ECO:0000256" key="9">
    <source>
        <dbReference type="HAMAP-Rule" id="MF_01375"/>
    </source>
</evidence>
<dbReference type="InterPro" id="IPR023198">
    <property type="entry name" value="PGP-like_dom2"/>
</dbReference>
<comment type="function">
    <text evidence="7 9">Involved in phosphonate degradation.</text>
</comment>
<dbReference type="SFLD" id="SFLDG01129">
    <property type="entry name" value="C1.5:_HAD__Beta-PGM__Phosphata"/>
    <property type="match status" value="1"/>
</dbReference>
<dbReference type="GO" id="GO:0019700">
    <property type="term" value="P:organic phosphonate catabolic process"/>
    <property type="evidence" value="ECO:0007669"/>
    <property type="project" value="InterPro"/>
</dbReference>
<evidence type="ECO:0000256" key="5">
    <source>
        <dbReference type="ARBA" id="ARBA00023270"/>
    </source>
</evidence>
<keyword evidence="11" id="KW-1185">Reference proteome</keyword>
<evidence type="ECO:0000313" key="10">
    <source>
        <dbReference type="EMBL" id="GKX27730.1"/>
    </source>
</evidence>
<feature type="binding site" evidence="9">
    <location>
        <position position="11"/>
    </location>
    <ligand>
        <name>Mg(2+)</name>
        <dbReference type="ChEBI" id="CHEBI:18420"/>
    </ligand>
</feature>
<evidence type="ECO:0000256" key="2">
    <source>
        <dbReference type="ARBA" id="ARBA00022723"/>
    </source>
</evidence>
<accession>A0A9W5Y746</accession>
<dbReference type="InterPro" id="IPR023214">
    <property type="entry name" value="HAD_sf"/>
</dbReference>
<dbReference type="GO" id="GO:0005829">
    <property type="term" value="C:cytosol"/>
    <property type="evidence" value="ECO:0007669"/>
    <property type="project" value="TreeGrafter"/>
</dbReference>
<feature type="active site" description="Nucleophile" evidence="9">
    <location>
        <position position="11"/>
    </location>
</feature>
<dbReference type="InterPro" id="IPR036412">
    <property type="entry name" value="HAD-like_sf"/>
</dbReference>
<evidence type="ECO:0000256" key="7">
    <source>
        <dbReference type="ARBA" id="ARBA00056573"/>
    </source>
</evidence>
<dbReference type="Proteomes" id="UP001144256">
    <property type="component" value="Unassembled WGS sequence"/>
</dbReference>
<dbReference type="EMBL" id="BRLB01000001">
    <property type="protein sequence ID" value="GKX27730.1"/>
    <property type="molecule type" value="Genomic_DNA"/>
</dbReference>
<dbReference type="GO" id="GO:0000287">
    <property type="term" value="F:magnesium ion binding"/>
    <property type="evidence" value="ECO:0007669"/>
    <property type="project" value="UniProtKB-UniRule"/>
</dbReference>
<gene>
    <name evidence="9" type="primary">phnX</name>
    <name evidence="10" type="ORF">SH1V18_02100</name>
</gene>
<evidence type="ECO:0000256" key="3">
    <source>
        <dbReference type="ARBA" id="ARBA00022801"/>
    </source>
</evidence>
<keyword evidence="4 9" id="KW-0460">Magnesium</keyword>
<dbReference type="EC" id="3.11.1.1" evidence="8 9"/>
<dbReference type="InterPro" id="IPR041492">
    <property type="entry name" value="HAD_2"/>
</dbReference>
<dbReference type="InterPro" id="IPR050155">
    <property type="entry name" value="HAD-like_hydrolase_sf"/>
</dbReference>
<sequence length="274" mass="31107">MLKNIEGIILDWAGTTVDFGCFAPVNVFLEIFHSAGIEVTQEEARKPMGMLKRDHIKAMLGMPRIRSAWKEKHGCEYDEQDVDTLYEEFKPMLMSSLHKYTDPITGVIETIETIREMGLKIGSTTGYTDSMMEIVVKCAKDKGYSPDCYITPDSTHSIGRPYPYMIYKNMEVLKLSAPWKVIKVGDTIADIKEGFNAGVWSVGVIVGSSQMGLSYEDYMRLDETDRESRMANVKKQYIEAGADFVIETMKDLPMLIEKIDRLITEGKRTYAFRA</sequence>
<feature type="binding site" evidence="9">
    <location>
        <position position="186"/>
    </location>
    <ligand>
        <name>Mg(2+)</name>
        <dbReference type="ChEBI" id="CHEBI:18420"/>
    </ligand>
</feature>
<dbReference type="PANTHER" id="PTHR43434:SF19">
    <property type="entry name" value="PHOSPHONOACETALDEHYDE HYDROLASE"/>
    <property type="match status" value="1"/>
</dbReference>
<keyword evidence="2 9" id="KW-0479">Metal-binding</keyword>
<evidence type="ECO:0000256" key="1">
    <source>
        <dbReference type="ARBA" id="ARBA00011738"/>
    </source>
</evidence>
<dbReference type="AlphaFoldDB" id="A0A9W5Y746"/>
<evidence type="ECO:0000256" key="6">
    <source>
        <dbReference type="ARBA" id="ARBA00052005"/>
    </source>
</evidence>
<comment type="subunit">
    <text evidence="1 9">Homodimer.</text>
</comment>
<protein>
    <recommendedName>
        <fullName evidence="8 9">Phosphonoacetaldehyde hydrolase</fullName>
        <shortName evidence="9">Phosphonatase</shortName>
        <ecNumber evidence="8 9">3.11.1.1</ecNumber>
    </recommendedName>
    <alternativeName>
        <fullName evidence="9">Phosphonoacetaldehyde phosphonohydrolase</fullName>
    </alternativeName>
</protein>
<dbReference type="FunFam" id="1.10.150.240:FF:000006">
    <property type="entry name" value="Phosphonoacetaldehyde hydrolase"/>
    <property type="match status" value="1"/>
</dbReference>
<dbReference type="SUPFAM" id="SSF56784">
    <property type="entry name" value="HAD-like"/>
    <property type="match status" value="1"/>
</dbReference>
<dbReference type="SFLD" id="SFLDG01135">
    <property type="entry name" value="C1.5.6:_HAD__Beta-PGM__Phospha"/>
    <property type="match status" value="1"/>
</dbReference>
<dbReference type="CDD" id="cd02586">
    <property type="entry name" value="HAD_PHN"/>
    <property type="match status" value="1"/>
</dbReference>
<dbReference type="SFLD" id="SFLDS00003">
    <property type="entry name" value="Haloacid_Dehalogenase"/>
    <property type="match status" value="1"/>
</dbReference>
<comment type="cofactor">
    <cofactor evidence="9">
        <name>Mg(2+)</name>
        <dbReference type="ChEBI" id="CHEBI:18420"/>
    </cofactor>
    <text evidence="9">Binds 1 Mg(2+) ion per subunit.</text>
</comment>
<dbReference type="GO" id="GO:0006281">
    <property type="term" value="P:DNA repair"/>
    <property type="evidence" value="ECO:0007669"/>
    <property type="project" value="TreeGrafter"/>
</dbReference>
<dbReference type="Gene3D" id="1.10.150.240">
    <property type="entry name" value="Putative phosphatase, domain 2"/>
    <property type="match status" value="1"/>
</dbReference>
<feature type="binding site" evidence="9">
    <location>
        <position position="13"/>
    </location>
    <ligand>
        <name>Mg(2+)</name>
        <dbReference type="ChEBI" id="CHEBI:18420"/>
    </ligand>
</feature>
<reference evidence="10" key="1">
    <citation type="submission" date="2022-06" db="EMBL/GenBank/DDBJ databases">
        <title>Vallitalea longa sp. nov., an anaerobic bacterium isolated from marine sediment.</title>
        <authorList>
            <person name="Hirano S."/>
            <person name="Terahara T."/>
            <person name="Mori K."/>
            <person name="Hamada M."/>
            <person name="Matsumoto R."/>
            <person name="Kobayashi T."/>
        </authorList>
    </citation>
    <scope>NUCLEOTIDE SEQUENCE</scope>
    <source>
        <strain evidence="10">SH18-1</strain>
    </source>
</reference>
<evidence type="ECO:0000313" key="11">
    <source>
        <dbReference type="Proteomes" id="UP001144256"/>
    </source>
</evidence>
<dbReference type="Pfam" id="PF13419">
    <property type="entry name" value="HAD_2"/>
    <property type="match status" value="1"/>
</dbReference>
<proteinExistence type="inferred from homology"/>
<comment type="similarity">
    <text evidence="9">Belongs to the HAD-like hydrolase superfamily. PhnX family.</text>
</comment>
<dbReference type="InterPro" id="IPR006323">
    <property type="entry name" value="Phosphonoacetald_hydro"/>
</dbReference>
<dbReference type="NCBIfam" id="TIGR01422">
    <property type="entry name" value="phosphonatase"/>
    <property type="match status" value="1"/>
</dbReference>
<dbReference type="RefSeq" id="WP_330680623.1">
    <property type="nucleotide sequence ID" value="NZ_BRLB01000001.1"/>
</dbReference>
<organism evidence="10 11">
    <name type="scientific">Vallitalea longa</name>
    <dbReference type="NCBI Taxonomy" id="2936439"/>
    <lineage>
        <taxon>Bacteria</taxon>
        <taxon>Bacillati</taxon>
        <taxon>Bacillota</taxon>
        <taxon>Clostridia</taxon>
        <taxon>Lachnospirales</taxon>
        <taxon>Vallitaleaceae</taxon>
        <taxon>Vallitalea</taxon>
    </lineage>
</organism>
<dbReference type="GO" id="GO:0008967">
    <property type="term" value="F:phosphoglycolate phosphatase activity"/>
    <property type="evidence" value="ECO:0007669"/>
    <property type="project" value="TreeGrafter"/>
</dbReference>
<evidence type="ECO:0000256" key="4">
    <source>
        <dbReference type="ARBA" id="ARBA00022842"/>
    </source>
</evidence>